<proteinExistence type="predicted"/>
<feature type="domain" description="YHS" evidence="2">
    <location>
        <begin position="42"/>
        <end position="80"/>
    </location>
</feature>
<reference evidence="3" key="1">
    <citation type="submission" date="2021-10" db="EMBL/GenBank/DDBJ databases">
        <title>Tamlana sargassums sp. nov., and Tamlana laminarinivorans sp. nov., two new bacteria isolated from the brown alga.</title>
        <authorList>
            <person name="Li J."/>
        </authorList>
    </citation>
    <scope>NUCLEOTIDE SEQUENCE</scope>
    <source>
        <strain evidence="3">62-3</strain>
    </source>
</reference>
<dbReference type="EMBL" id="JAJAPX010000001">
    <property type="protein sequence ID" value="MCB4807027.1"/>
    <property type="molecule type" value="Genomic_DNA"/>
</dbReference>
<dbReference type="NCBIfam" id="NF041384">
    <property type="entry name" value="YHS_seleno_dom"/>
    <property type="match status" value="1"/>
</dbReference>
<evidence type="ECO:0000313" key="4">
    <source>
        <dbReference type="Proteomes" id="UP001139286"/>
    </source>
</evidence>
<dbReference type="InterPro" id="IPR007029">
    <property type="entry name" value="YHS_dom"/>
</dbReference>
<keyword evidence="1" id="KW-0732">Signal</keyword>
<dbReference type="AlphaFoldDB" id="A0A9X1I490"/>
<gene>
    <name evidence="3" type="ORF">LG651_02105</name>
</gene>
<evidence type="ECO:0000313" key="3">
    <source>
        <dbReference type="EMBL" id="MCB4807027.1"/>
    </source>
</evidence>
<feature type="chain" id="PRO_5040864002" evidence="1">
    <location>
        <begin position="18"/>
        <end position="149"/>
    </location>
</feature>
<evidence type="ECO:0000259" key="2">
    <source>
        <dbReference type="Pfam" id="PF04945"/>
    </source>
</evidence>
<feature type="signal peptide" evidence="1">
    <location>
        <begin position="1"/>
        <end position="17"/>
    </location>
</feature>
<dbReference type="Pfam" id="PF04945">
    <property type="entry name" value="YHS"/>
    <property type="match status" value="1"/>
</dbReference>
<name>A0A9X1I490_9FLAO</name>
<evidence type="ECO:0000256" key="1">
    <source>
        <dbReference type="SAM" id="SignalP"/>
    </source>
</evidence>
<keyword evidence="4" id="KW-1185">Reference proteome</keyword>
<dbReference type="RefSeq" id="WP_226694503.1">
    <property type="nucleotide sequence ID" value="NZ_JAJAPX010000001.1"/>
</dbReference>
<dbReference type="Proteomes" id="UP001139286">
    <property type="component" value="Unassembled WGS sequence"/>
</dbReference>
<comment type="caution">
    <text evidence="3">The sequence shown here is derived from an EMBL/GenBank/DDBJ whole genome shotgun (WGS) entry which is preliminary data.</text>
</comment>
<sequence length="149" mass="17193">MKLFLALCFLSIYSLQAQQIDYNLKKGYVAEGYDVVSYFKDTPVEGKKELTTTYNGAKFKFSSSENLEKFKQDPERYIPQYGGYCAYAIAEKGEKVGVDPETYQIKDGKLYLFYNSWGINTLKSWEKAGSDKLQAQADGYWQKIKFKKN</sequence>
<accession>A0A9X1I490</accession>
<protein>
    <submittedName>
        <fullName evidence="3">YHS domain-containing protein</fullName>
    </submittedName>
</protein>
<organism evidence="3 4">
    <name type="scientific">Neotamlana sargassicola</name>
    <dbReference type="NCBI Taxonomy" id="2883125"/>
    <lineage>
        <taxon>Bacteria</taxon>
        <taxon>Pseudomonadati</taxon>
        <taxon>Bacteroidota</taxon>
        <taxon>Flavobacteriia</taxon>
        <taxon>Flavobacteriales</taxon>
        <taxon>Flavobacteriaceae</taxon>
        <taxon>Neotamlana</taxon>
    </lineage>
</organism>